<feature type="region of interest" description="Disordered" evidence="7">
    <location>
        <begin position="304"/>
        <end position="387"/>
    </location>
</feature>
<keyword evidence="4" id="KW-0505">Motor protein</keyword>
<feature type="coiled-coil region" evidence="6">
    <location>
        <begin position="276"/>
        <end position="303"/>
    </location>
</feature>
<dbReference type="GeneID" id="8245656"/>
<feature type="region of interest" description="Disordered" evidence="7">
    <location>
        <begin position="2239"/>
        <end position="2259"/>
    </location>
</feature>
<dbReference type="SMART" id="SM00248">
    <property type="entry name" value="ANK"/>
    <property type="match status" value="2"/>
</dbReference>
<keyword evidence="3" id="KW-0518">Myosin</keyword>
<dbReference type="PANTHER" id="PTHR46349">
    <property type="entry name" value="CINGULIN-LIKE PROTEIN 1-RELATED"/>
    <property type="match status" value="1"/>
</dbReference>
<protein>
    <submittedName>
        <fullName evidence="8">Uncharacterized protein</fullName>
    </submittedName>
</protein>
<dbReference type="InterPro" id="IPR036770">
    <property type="entry name" value="Ankyrin_rpt-contain_sf"/>
</dbReference>
<feature type="coiled-coil region" evidence="6">
    <location>
        <begin position="1937"/>
        <end position="1964"/>
    </location>
</feature>
<feature type="region of interest" description="Disordered" evidence="7">
    <location>
        <begin position="136"/>
        <end position="172"/>
    </location>
</feature>
<feature type="region of interest" description="Disordered" evidence="7">
    <location>
        <begin position="2534"/>
        <end position="2574"/>
    </location>
</feature>
<evidence type="ECO:0000256" key="7">
    <source>
        <dbReference type="SAM" id="MobiDB-lite"/>
    </source>
</evidence>
<evidence type="ECO:0000256" key="6">
    <source>
        <dbReference type="SAM" id="Coils"/>
    </source>
</evidence>
<dbReference type="SUPFAM" id="SSF48403">
    <property type="entry name" value="Ankyrin repeat"/>
    <property type="match status" value="1"/>
</dbReference>
<comment type="subcellular location">
    <subcellularLocation>
        <location evidence="1">Cytoplasm</location>
    </subcellularLocation>
</comment>
<reference evidence="8 9" key="1">
    <citation type="journal article" date="2009" name="Science">
        <title>Green evolution and dynamic adaptations revealed by genomes of the marine picoeukaryotes Micromonas.</title>
        <authorList>
            <person name="Worden A.Z."/>
            <person name="Lee J.H."/>
            <person name="Mock T."/>
            <person name="Rouze P."/>
            <person name="Simmons M.P."/>
            <person name="Aerts A.L."/>
            <person name="Allen A.E."/>
            <person name="Cuvelier M.L."/>
            <person name="Derelle E."/>
            <person name="Everett M.V."/>
            <person name="Foulon E."/>
            <person name="Grimwood J."/>
            <person name="Gundlach H."/>
            <person name="Henrissat B."/>
            <person name="Napoli C."/>
            <person name="McDonald S.M."/>
            <person name="Parker M.S."/>
            <person name="Rombauts S."/>
            <person name="Salamov A."/>
            <person name="Von Dassow P."/>
            <person name="Badger J.H."/>
            <person name="Coutinho P.M."/>
            <person name="Demir E."/>
            <person name="Dubchak I."/>
            <person name="Gentemann C."/>
            <person name="Eikrem W."/>
            <person name="Gready J.E."/>
            <person name="John U."/>
            <person name="Lanier W."/>
            <person name="Lindquist E.A."/>
            <person name="Lucas S."/>
            <person name="Mayer K.F."/>
            <person name="Moreau H."/>
            <person name="Not F."/>
            <person name="Otillar R."/>
            <person name="Panaud O."/>
            <person name="Pangilinan J."/>
            <person name="Paulsen I."/>
            <person name="Piegu B."/>
            <person name="Poliakov A."/>
            <person name="Robbens S."/>
            <person name="Schmutz J."/>
            <person name="Toulza E."/>
            <person name="Wyss T."/>
            <person name="Zelensky A."/>
            <person name="Zhou K."/>
            <person name="Armbrust E.V."/>
            <person name="Bhattacharya D."/>
            <person name="Goodenough U.W."/>
            <person name="Van de Peer Y."/>
            <person name="Grigoriev I.V."/>
        </authorList>
    </citation>
    <scope>NUCLEOTIDE SEQUENCE [LARGE SCALE GENOMIC DNA]</scope>
    <source>
        <strain evidence="9">RCC299 / NOUM17</strain>
    </source>
</reference>
<dbReference type="RefSeq" id="XP_002508022.1">
    <property type="nucleotide sequence ID" value="XM_002507976.1"/>
</dbReference>
<feature type="coiled-coil region" evidence="6">
    <location>
        <begin position="1281"/>
        <end position="1322"/>
    </location>
</feature>
<feature type="compositionally biased region" description="Low complexity" evidence="7">
    <location>
        <begin position="312"/>
        <end position="322"/>
    </location>
</feature>
<evidence type="ECO:0000313" key="8">
    <source>
        <dbReference type="EMBL" id="ACO69280.1"/>
    </source>
</evidence>
<keyword evidence="6" id="KW-0175">Coiled coil</keyword>
<evidence type="ECO:0000256" key="3">
    <source>
        <dbReference type="ARBA" id="ARBA00023123"/>
    </source>
</evidence>
<feature type="coiled-coil region" evidence="6">
    <location>
        <begin position="580"/>
        <end position="607"/>
    </location>
</feature>
<organism evidence="8 9">
    <name type="scientific">Micromonas commoda (strain RCC299 / NOUM17 / CCMP2709)</name>
    <name type="common">Picoplanktonic green alga</name>
    <dbReference type="NCBI Taxonomy" id="296587"/>
    <lineage>
        <taxon>Eukaryota</taxon>
        <taxon>Viridiplantae</taxon>
        <taxon>Chlorophyta</taxon>
        <taxon>Mamiellophyceae</taxon>
        <taxon>Mamiellales</taxon>
        <taxon>Mamiellaceae</taxon>
        <taxon>Micromonas</taxon>
    </lineage>
</organism>
<feature type="region of interest" description="Disordered" evidence="7">
    <location>
        <begin position="2465"/>
        <end position="2503"/>
    </location>
</feature>
<feature type="coiled-coil region" evidence="6">
    <location>
        <begin position="419"/>
        <end position="488"/>
    </location>
</feature>
<evidence type="ECO:0000256" key="4">
    <source>
        <dbReference type="ARBA" id="ARBA00023175"/>
    </source>
</evidence>
<feature type="compositionally biased region" description="Basic and acidic residues" evidence="7">
    <location>
        <begin position="2465"/>
        <end position="2499"/>
    </location>
</feature>
<feature type="compositionally biased region" description="Basic and acidic residues" evidence="7">
    <location>
        <begin position="2024"/>
        <end position="2035"/>
    </location>
</feature>
<dbReference type="Pfam" id="PF12796">
    <property type="entry name" value="Ank_2"/>
    <property type="match status" value="1"/>
</dbReference>
<dbReference type="KEGG" id="mis:MICPUN_60914"/>
<dbReference type="OMA" id="AASWETW"/>
<proteinExistence type="predicted"/>
<evidence type="ECO:0000256" key="5">
    <source>
        <dbReference type="PROSITE-ProRule" id="PRU00023"/>
    </source>
</evidence>
<feature type="region of interest" description="Disordered" evidence="7">
    <location>
        <begin position="1532"/>
        <end position="1559"/>
    </location>
</feature>
<dbReference type="OrthoDB" id="539213at2759"/>
<feature type="compositionally biased region" description="Low complexity" evidence="7">
    <location>
        <begin position="2538"/>
        <end position="2561"/>
    </location>
</feature>
<feature type="coiled-coil region" evidence="6">
    <location>
        <begin position="1441"/>
        <end position="1468"/>
    </location>
</feature>
<dbReference type="PROSITE" id="PS50088">
    <property type="entry name" value="ANK_REPEAT"/>
    <property type="match status" value="1"/>
</dbReference>
<dbReference type="Proteomes" id="UP000002009">
    <property type="component" value="Chromosome 8"/>
</dbReference>
<feature type="region of interest" description="Disordered" evidence="7">
    <location>
        <begin position="2384"/>
        <end position="2409"/>
    </location>
</feature>
<dbReference type="PANTHER" id="PTHR46349:SF6">
    <property type="entry name" value="MYOSIN-6-LIKE"/>
    <property type="match status" value="1"/>
</dbReference>
<dbReference type="PROSITE" id="PS50297">
    <property type="entry name" value="ANK_REP_REGION"/>
    <property type="match status" value="1"/>
</dbReference>
<dbReference type="GO" id="GO:0005923">
    <property type="term" value="C:bicellular tight junction"/>
    <property type="evidence" value="ECO:0007669"/>
    <property type="project" value="TreeGrafter"/>
</dbReference>
<feature type="coiled-coil region" evidence="6">
    <location>
        <begin position="1364"/>
        <end position="1416"/>
    </location>
</feature>
<feature type="region of interest" description="Disordered" evidence="7">
    <location>
        <begin position="2320"/>
        <end position="2339"/>
    </location>
</feature>
<dbReference type="Gene3D" id="1.25.40.20">
    <property type="entry name" value="Ankyrin repeat-containing domain"/>
    <property type="match status" value="1"/>
</dbReference>
<feature type="region of interest" description="Disordered" evidence="7">
    <location>
        <begin position="245"/>
        <end position="269"/>
    </location>
</feature>
<dbReference type="EMBL" id="CP001575">
    <property type="protein sequence ID" value="ACO69280.1"/>
    <property type="molecule type" value="Genomic_DNA"/>
</dbReference>
<name>C1FGK8_MICCC</name>
<feature type="compositionally biased region" description="Basic and acidic residues" evidence="7">
    <location>
        <begin position="2384"/>
        <end position="2405"/>
    </location>
</feature>
<sequence>MANPPRTPSRTSALFAAAARGNLSSLRIVLEHGVGEGLNVDSPNSRGDTPLHEACRNRQWPIAAWLLAHGANPDLVNAFGQDASDVCPDAAAKDIYASILASNPIDASDVASFESTLESARARRAQEELEELERELLGGERAANEVPAGPAATTWRPTAADGRADGDSPSEFSFERAATPEAMGGHRVIARRMEADFDANAPSVEPSPNAASPPRMSAIDAAMESAMKRAKEVLRASPEDLLRAARAGAAADDDDDDPLSPEMFAHGSNADGTAMASAIKAELRSARKNMAEIRRRIDEEIAVASSPKRRTSVGSRTAVRRGGAVGGDDDPFPATETPPSTPPGTPGDAADLLRRMFGPAPRISVDGKRLDGDDDDDLEEASDPEEEVPIRRGVIRKAALAVTEQGVKLQHARRRIADLENAMKERDEFEANAREHLRSAEESARQLRTLSERLESEKKELARSEARRAELERDLDTVRGELETERGARRDAEARVVANGWDADDAKRSADQSRMEERRSAVAFAELTARLEDSRATLASTEAALREARYGLQTECNRAAASEAELFAVSTERDQIRLDFDDARKELETLRRGLEDASERAATFEARSEAFATEVESLKRRLAASKAQTTSALELGESAGAAVDRLELECQKRNAECARLAEENERLRKNADEEIERARKNADDRAAAFEAGEARARDLESKLRTTSADLDFVKARLEGAERERDCAENLLKESGAETERLRDLKEATALELGKNRALSESVFVLTEKLAAAEAELDATRAARDALGAEHESAKLALSTAHDAEEARRQRALRRVAGRLMHRGKSSAFARWREVADDAERARAALRRALGKFANASLAKAMARWRECLDSARESERAERLLKRHFGRFAGRSKACAFGGWRDEAKKARRLKVLGQKLLGRFDARFVRRLFQNWKVHLAQASKRNRVLGRVVDRMRGRVVSAAFDKWRGFIVERERLRRRIGRVLARFADRARARAFDKWASTVAERAAVRASLARTLARFANRAVAAAFATWTDSVTEARRLRSTLARVASRFSNRTLSAAWERWAELVREKRRMANALDRVVRKMRNRVVAGAFATWIDAVAESERLKAVLRRVAGKFANRRLAASWETWVATVAESERLRALLRKVAGKFANRRLAASWETWATACEARRAEDEERKRTASKVVARLAKSSLHRAFGRWAENVLEKRAAALEAEADERRRADVLNRAVRRLANRALAGAFATWRRAVDDSRRARLLELEDERVRLLGEREEVGSAVFENGRLTERVEALAAELESAKARISSAEARAEEAARAAARERVRARKVSDDCELIRKNAAARESELRIELASSGAGVGKNADAATVRELKARCRDLKAENKRAKDEIERVTAEAKKSVDDLNARLERANEAATKAKSARIRARKAGEARTQAEEDLAAANALGDALSAELREREEELRRAEASLAASREETRTVARAERDAASLLLEGKRVWESLERALRDQIDAAEARRLEAESRLASVASTAERRVRLAEEEAHELREQAQTQTRSASAGDDGEREDVESLRAKLQRALADAAAAEERASDAEAATRSAEAKIESMRWPKSLTSPGRADSDLSGRESSLVDRAADQRVATLRWYAAALNSRRASAVKRVASLEADLKKEMKRSEDAKRAMLEAAAGVRQRAMDAEADAAARHSLETDLAKLKADLAKARRMNVEGQMTRSSLRIELAEAKASAEALAKAMADAELPTDTPDAHRAREETVKRAATERGAAYERTSYRYAAFTPPASPQFMSPTVVSATKTVSGFYAKTPSRASSGAAINRGQQPRQPSPRRGDLRDPRAARPIDHPPGVGHAAHKPRTQSSDAAFRDILVGAADYSTDVPHALLRARLHAAHRAAHELRARCAEHAAAAASAKAEAANASVEAADAARAATEATAALAESTRHKSALESRVERAEGAVAAAESAAVDARSDAAASEADAAAARALLRVVVAREFKRSNSDSVAEESNADESNAVASPNPPQSAPRKDLDDERRPVDEDDDDLAMIRARLQVAEDAVSEALESRASSERALAEGASALAAVIAERNALAARCDACVAELGDARAWTARASAEVFELRLDADAQRRRGDECESIANRLDAELEALIKTSIKTSPHGASDGTYRRRSVEGVEAAALGAALAVNRARLAHARSAMRASEAEKLALAARVNDAEDRAKAAVADAERARAALRDARAFVVYASGGERSKADEEEEEEEEEEGDSIRRLEELEADRAALTSKLVDATRERSALEEVLNRERAKCVGERARADAASAALEAFASGWWTKPSPEEGRGWPAGPSSPEEDWSFFSTAAAAAAERARCFAIADANVELHARVAELVALAAAKANGRDDDANGHDDDDTKGRDEAADRAASAASSTAANLLRDLGVAVDATDAAAAARDAAATAAALKSELVEVTRALEGSTLEAEALRREMSAERERETRRRSRAEQKEDTKGSTERKGDPNLVGARLAEAEARLAAANARIAFLESALVRNGASAKDGTPLGTPLGTPAGTPTGTPAGTPPNSAARANTSNESLEDLRARLRSATRRADAAEAAAAEAEAAADAASHAAADADAACAGIRDAANARARAAEARAADAEERAAALADAIAGVEDAAAESVELRAELVKARTDLERCRGETAVGRFEAARETVQKLAAGDVDGAIAKAEAAMDASRDAARVWSERVASGGHSPETLGERARELLDAGGVAGRAREIMADALAQEMAGH</sequence>
<feature type="compositionally biased region" description="Acidic residues" evidence="7">
    <location>
        <begin position="2245"/>
        <end position="2256"/>
    </location>
</feature>
<dbReference type="InterPro" id="IPR002110">
    <property type="entry name" value="Ankyrin_rpt"/>
</dbReference>
<evidence type="ECO:0000256" key="1">
    <source>
        <dbReference type="ARBA" id="ARBA00004496"/>
    </source>
</evidence>
<dbReference type="eggNOG" id="ENOG502STTE">
    <property type="taxonomic scope" value="Eukaryota"/>
</dbReference>
<feature type="compositionally biased region" description="Acidic residues" evidence="7">
    <location>
        <begin position="372"/>
        <end position="387"/>
    </location>
</feature>
<dbReference type="InParanoid" id="C1FGK8"/>
<feature type="compositionally biased region" description="Basic and acidic residues" evidence="7">
    <location>
        <begin position="1608"/>
        <end position="1617"/>
    </location>
</feature>
<feature type="compositionally biased region" description="Basic and acidic residues" evidence="7">
    <location>
        <begin position="1830"/>
        <end position="1844"/>
    </location>
</feature>
<feature type="region of interest" description="Disordered" evidence="7">
    <location>
        <begin position="1811"/>
        <end position="1860"/>
    </location>
</feature>
<keyword evidence="2" id="KW-0963">Cytoplasm</keyword>
<feature type="repeat" description="ANK" evidence="5">
    <location>
        <begin position="46"/>
        <end position="78"/>
    </location>
</feature>
<evidence type="ECO:0000256" key="2">
    <source>
        <dbReference type="ARBA" id="ARBA00022490"/>
    </source>
</evidence>
<keyword evidence="9" id="KW-1185">Reference proteome</keyword>
<feature type="region of interest" description="Disordered" evidence="7">
    <location>
        <begin position="1576"/>
        <end position="1617"/>
    </location>
</feature>
<feature type="region of interest" description="Disordered" evidence="7">
    <location>
        <begin position="1997"/>
        <end position="2039"/>
    </location>
</feature>
<gene>
    <name evidence="8" type="ORF">MICPUN_60914</name>
</gene>
<evidence type="ECO:0000313" key="9">
    <source>
        <dbReference type="Proteomes" id="UP000002009"/>
    </source>
</evidence>
<feature type="coiled-coil region" evidence="6">
    <location>
        <begin position="1635"/>
        <end position="1739"/>
    </location>
</feature>
<dbReference type="STRING" id="296587.C1FGK8"/>
<feature type="coiled-coil region" evidence="6">
    <location>
        <begin position="643"/>
        <end position="789"/>
    </location>
</feature>
<keyword evidence="5" id="KW-0040">ANK repeat</keyword>
<accession>C1FGK8</accession>